<dbReference type="GO" id="GO:0004126">
    <property type="term" value="F:cytidine deaminase activity"/>
    <property type="evidence" value="ECO:0007669"/>
    <property type="project" value="UniProtKB-EC"/>
</dbReference>
<keyword evidence="7 17" id="KW-0378">Hydrolase</keyword>
<dbReference type="InterPro" id="IPR016192">
    <property type="entry name" value="APOBEC/CMP_deaminase_Zn-bd"/>
</dbReference>
<evidence type="ECO:0000256" key="3">
    <source>
        <dbReference type="ARBA" id="ARBA00006576"/>
    </source>
</evidence>
<reference evidence="17 18" key="1">
    <citation type="journal article" date="2019" name="Nat. Microbiol.">
        <title>Mediterranean grassland soil C-N compound turnover is dependent on rainfall and depth, and is mediated by genomically divergent microorganisms.</title>
        <authorList>
            <person name="Diamond S."/>
            <person name="Andeer P.F."/>
            <person name="Li Z."/>
            <person name="Crits-Christoph A."/>
            <person name="Burstein D."/>
            <person name="Anantharaman K."/>
            <person name="Lane K.R."/>
            <person name="Thomas B.C."/>
            <person name="Pan C."/>
            <person name="Northen T.R."/>
            <person name="Banfield J.F."/>
        </authorList>
    </citation>
    <scope>NUCLEOTIDE SEQUENCE [LARGE SCALE GENOMIC DNA]</scope>
    <source>
        <strain evidence="17">NP_6</strain>
    </source>
</reference>
<name>A0A537J7G8_9BACT</name>
<evidence type="ECO:0000256" key="9">
    <source>
        <dbReference type="ARBA" id="ARBA00032005"/>
    </source>
</evidence>
<dbReference type="Pfam" id="PF00383">
    <property type="entry name" value="dCMP_cyt_deam_1"/>
    <property type="match status" value="1"/>
</dbReference>
<evidence type="ECO:0000256" key="5">
    <source>
        <dbReference type="ARBA" id="ARBA00018266"/>
    </source>
</evidence>
<feature type="compositionally biased region" description="Basic and acidic residues" evidence="15">
    <location>
        <begin position="52"/>
        <end position="69"/>
    </location>
</feature>
<feature type="compositionally biased region" description="Basic residues" evidence="15">
    <location>
        <begin position="37"/>
        <end position="51"/>
    </location>
</feature>
<feature type="region of interest" description="Disordered" evidence="15">
    <location>
        <begin position="1"/>
        <end position="99"/>
    </location>
</feature>
<evidence type="ECO:0000256" key="8">
    <source>
        <dbReference type="ARBA" id="ARBA00022833"/>
    </source>
</evidence>
<dbReference type="FunFam" id="3.40.140.10:FF:000008">
    <property type="entry name" value="Cytidine deaminase"/>
    <property type="match status" value="1"/>
</dbReference>
<evidence type="ECO:0000256" key="6">
    <source>
        <dbReference type="ARBA" id="ARBA00022723"/>
    </source>
</evidence>
<evidence type="ECO:0000256" key="7">
    <source>
        <dbReference type="ARBA" id="ARBA00022801"/>
    </source>
</evidence>
<keyword evidence="8 14" id="KW-0862">Zinc</keyword>
<proteinExistence type="inferred from homology"/>
<dbReference type="NCBIfam" id="TIGR01354">
    <property type="entry name" value="cyt_deam_tetra"/>
    <property type="match status" value="1"/>
</dbReference>
<feature type="binding site" evidence="14">
    <location>
        <position position="185"/>
    </location>
    <ligand>
        <name>Zn(2+)</name>
        <dbReference type="ChEBI" id="CHEBI:29105"/>
        <note>catalytic</note>
    </ligand>
</feature>
<evidence type="ECO:0000259" key="16">
    <source>
        <dbReference type="PROSITE" id="PS51747"/>
    </source>
</evidence>
<comment type="cofactor">
    <cofactor evidence="1 14">
        <name>Zn(2+)</name>
        <dbReference type="ChEBI" id="CHEBI:29105"/>
    </cofactor>
</comment>
<evidence type="ECO:0000313" key="17">
    <source>
        <dbReference type="EMBL" id="TMI79445.1"/>
    </source>
</evidence>
<comment type="catalytic activity">
    <reaction evidence="10">
        <text>2'-deoxycytidine + H2O + H(+) = 2'-deoxyuridine + NH4(+)</text>
        <dbReference type="Rhea" id="RHEA:13433"/>
        <dbReference type="ChEBI" id="CHEBI:15377"/>
        <dbReference type="ChEBI" id="CHEBI:15378"/>
        <dbReference type="ChEBI" id="CHEBI:15698"/>
        <dbReference type="ChEBI" id="CHEBI:16450"/>
        <dbReference type="ChEBI" id="CHEBI:28938"/>
        <dbReference type="EC" id="3.5.4.5"/>
    </reaction>
</comment>
<dbReference type="InterPro" id="IPR016193">
    <property type="entry name" value="Cytidine_deaminase-like"/>
</dbReference>
<feature type="active site" description="Proton donor" evidence="12">
    <location>
        <position position="151"/>
    </location>
</feature>
<comment type="function">
    <text evidence="2">This enzyme scavenges exogenous and endogenous cytidine and 2'-deoxycytidine for UMP synthesis.</text>
</comment>
<evidence type="ECO:0000256" key="15">
    <source>
        <dbReference type="SAM" id="MobiDB-lite"/>
    </source>
</evidence>
<evidence type="ECO:0000256" key="1">
    <source>
        <dbReference type="ARBA" id="ARBA00001947"/>
    </source>
</evidence>
<feature type="compositionally biased region" description="Basic residues" evidence="15">
    <location>
        <begin position="70"/>
        <end position="94"/>
    </location>
</feature>
<dbReference type="PANTHER" id="PTHR11644:SF2">
    <property type="entry name" value="CYTIDINE DEAMINASE"/>
    <property type="match status" value="1"/>
</dbReference>
<evidence type="ECO:0000313" key="18">
    <source>
        <dbReference type="Proteomes" id="UP000318093"/>
    </source>
</evidence>
<evidence type="ECO:0000256" key="11">
    <source>
        <dbReference type="ARBA" id="ARBA00049558"/>
    </source>
</evidence>
<evidence type="ECO:0000256" key="14">
    <source>
        <dbReference type="PIRSR" id="PIRSR606262-3"/>
    </source>
</evidence>
<dbReference type="CDD" id="cd01283">
    <property type="entry name" value="cytidine_deaminase"/>
    <property type="match status" value="1"/>
</dbReference>
<evidence type="ECO:0000256" key="2">
    <source>
        <dbReference type="ARBA" id="ARBA00003949"/>
    </source>
</evidence>
<comment type="similarity">
    <text evidence="3">Belongs to the cytidine and deoxycytidylate deaminase family.</text>
</comment>
<dbReference type="SUPFAM" id="SSF53927">
    <property type="entry name" value="Cytidine deaminase-like"/>
    <property type="match status" value="1"/>
</dbReference>
<comment type="caution">
    <text evidence="17">The sequence shown here is derived from an EMBL/GenBank/DDBJ whole genome shotgun (WGS) entry which is preliminary data.</text>
</comment>
<feature type="binding site" evidence="14">
    <location>
        <position position="149"/>
    </location>
    <ligand>
        <name>Zn(2+)</name>
        <dbReference type="ChEBI" id="CHEBI:29105"/>
        <note>catalytic</note>
    </ligand>
</feature>
<protein>
    <recommendedName>
        <fullName evidence="5">Cytidine deaminase</fullName>
        <ecNumber evidence="4">3.5.4.5</ecNumber>
    </recommendedName>
    <alternativeName>
        <fullName evidence="9">Cytidine aminohydrolase</fullName>
    </alternativeName>
</protein>
<dbReference type="InterPro" id="IPR006262">
    <property type="entry name" value="Cyt_deam_tetra"/>
</dbReference>
<dbReference type="Gene3D" id="3.40.140.10">
    <property type="entry name" value="Cytidine Deaminase, domain 2"/>
    <property type="match status" value="1"/>
</dbReference>
<dbReference type="GO" id="GO:0055086">
    <property type="term" value="P:nucleobase-containing small molecule metabolic process"/>
    <property type="evidence" value="ECO:0007669"/>
    <property type="project" value="UniProtKB-ARBA"/>
</dbReference>
<feature type="binding site" evidence="13">
    <location>
        <begin position="138"/>
        <end position="144"/>
    </location>
    <ligand>
        <name>substrate</name>
    </ligand>
</feature>
<dbReference type="GO" id="GO:0072527">
    <property type="term" value="P:pyrimidine-containing compound metabolic process"/>
    <property type="evidence" value="ECO:0007669"/>
    <property type="project" value="UniProtKB-ARBA"/>
</dbReference>
<dbReference type="InterPro" id="IPR050202">
    <property type="entry name" value="Cyt/Deoxycyt_deaminase"/>
</dbReference>
<sequence>MAAGDAKPGSAGRGAVLRPQSTAGGRVEDSRSGAGVLRRHRFVRQSRHRRDARGPRSGRRDVRDEDLRRGRPRVLQRHGGQVRRRRGQSHPRPHLSKEHTRLVRVAARARRRAYAPYSQFPVGAAVLASDGTVYAGCNVENASYGLALCAERVAIHTAVANGRRRLTAVAVVGPAGITLTPCGACRQVMEEFGVQHVILASPRGAPTVVALPALLPSPFPPVAGRGRHAGL</sequence>
<organism evidence="17 18">
    <name type="scientific">Candidatus Segetimicrobium genomatis</name>
    <dbReference type="NCBI Taxonomy" id="2569760"/>
    <lineage>
        <taxon>Bacteria</taxon>
        <taxon>Bacillati</taxon>
        <taxon>Candidatus Sysuimicrobiota</taxon>
        <taxon>Candidatus Sysuimicrobiia</taxon>
        <taxon>Candidatus Sysuimicrobiales</taxon>
        <taxon>Candidatus Segetimicrobiaceae</taxon>
        <taxon>Candidatus Segetimicrobium</taxon>
    </lineage>
</organism>
<gene>
    <name evidence="17" type="ORF">E6H03_10245</name>
</gene>
<dbReference type="NCBIfam" id="NF004064">
    <property type="entry name" value="PRK05578.1"/>
    <property type="match status" value="1"/>
</dbReference>
<dbReference type="GO" id="GO:0005829">
    <property type="term" value="C:cytosol"/>
    <property type="evidence" value="ECO:0007669"/>
    <property type="project" value="TreeGrafter"/>
</dbReference>
<dbReference type="PROSITE" id="PS00903">
    <property type="entry name" value="CYT_DCMP_DEAMINASES_1"/>
    <property type="match status" value="1"/>
</dbReference>
<evidence type="ECO:0000256" key="10">
    <source>
        <dbReference type="ARBA" id="ARBA00049252"/>
    </source>
</evidence>
<accession>A0A537J7G8</accession>
<feature type="domain" description="CMP/dCMP-type deaminase" evidence="16">
    <location>
        <begin position="97"/>
        <end position="222"/>
    </location>
</feature>
<comment type="catalytic activity">
    <reaction evidence="11">
        <text>cytidine + H2O + H(+) = uridine + NH4(+)</text>
        <dbReference type="Rhea" id="RHEA:16069"/>
        <dbReference type="ChEBI" id="CHEBI:15377"/>
        <dbReference type="ChEBI" id="CHEBI:15378"/>
        <dbReference type="ChEBI" id="CHEBI:16704"/>
        <dbReference type="ChEBI" id="CHEBI:17562"/>
        <dbReference type="ChEBI" id="CHEBI:28938"/>
        <dbReference type="EC" id="3.5.4.5"/>
    </reaction>
</comment>
<evidence type="ECO:0000256" key="12">
    <source>
        <dbReference type="PIRSR" id="PIRSR606262-1"/>
    </source>
</evidence>
<dbReference type="GO" id="GO:0042802">
    <property type="term" value="F:identical protein binding"/>
    <property type="evidence" value="ECO:0007669"/>
    <property type="project" value="UniProtKB-ARBA"/>
</dbReference>
<dbReference type="AlphaFoldDB" id="A0A537J7G8"/>
<keyword evidence="6 14" id="KW-0479">Metal-binding</keyword>
<dbReference type="EC" id="3.5.4.5" evidence="4"/>
<feature type="binding site" evidence="14">
    <location>
        <position position="182"/>
    </location>
    <ligand>
        <name>Zn(2+)</name>
        <dbReference type="ChEBI" id="CHEBI:29105"/>
        <note>catalytic</note>
    </ligand>
</feature>
<evidence type="ECO:0000256" key="4">
    <source>
        <dbReference type="ARBA" id="ARBA00012783"/>
    </source>
</evidence>
<dbReference type="GO" id="GO:0008270">
    <property type="term" value="F:zinc ion binding"/>
    <property type="evidence" value="ECO:0007669"/>
    <property type="project" value="InterPro"/>
</dbReference>
<dbReference type="PANTHER" id="PTHR11644">
    <property type="entry name" value="CYTIDINE DEAMINASE"/>
    <property type="match status" value="1"/>
</dbReference>
<dbReference type="PROSITE" id="PS51747">
    <property type="entry name" value="CYT_DCMP_DEAMINASES_2"/>
    <property type="match status" value="1"/>
</dbReference>
<evidence type="ECO:0000256" key="13">
    <source>
        <dbReference type="PIRSR" id="PIRSR606262-2"/>
    </source>
</evidence>
<dbReference type="Proteomes" id="UP000318093">
    <property type="component" value="Unassembled WGS sequence"/>
</dbReference>
<dbReference type="InterPro" id="IPR002125">
    <property type="entry name" value="CMP_dCMP_dom"/>
</dbReference>
<dbReference type="EMBL" id="VBAN01000327">
    <property type="protein sequence ID" value="TMI79445.1"/>
    <property type="molecule type" value="Genomic_DNA"/>
</dbReference>